<proteinExistence type="inferred from homology"/>
<organism evidence="3 5">
    <name type="scientific">Vanilla planifolia</name>
    <name type="common">Vanilla</name>
    <dbReference type="NCBI Taxonomy" id="51239"/>
    <lineage>
        <taxon>Eukaryota</taxon>
        <taxon>Viridiplantae</taxon>
        <taxon>Streptophyta</taxon>
        <taxon>Embryophyta</taxon>
        <taxon>Tracheophyta</taxon>
        <taxon>Spermatophyta</taxon>
        <taxon>Magnoliopsida</taxon>
        <taxon>Liliopsida</taxon>
        <taxon>Asparagales</taxon>
        <taxon>Orchidaceae</taxon>
        <taxon>Vanilloideae</taxon>
        <taxon>Vanilleae</taxon>
        <taxon>Vanilla</taxon>
    </lineage>
</organism>
<feature type="compositionally biased region" description="Polar residues" evidence="2">
    <location>
        <begin position="43"/>
        <end position="70"/>
    </location>
</feature>
<dbReference type="EMBL" id="JADCNM010000001">
    <property type="protein sequence ID" value="KAG0501693.1"/>
    <property type="molecule type" value="Genomic_DNA"/>
</dbReference>
<dbReference type="GO" id="GO:0010150">
    <property type="term" value="P:leaf senescence"/>
    <property type="evidence" value="ECO:0007669"/>
    <property type="project" value="UniProtKB-ARBA"/>
</dbReference>
<evidence type="ECO:0000313" key="3">
    <source>
        <dbReference type="EMBL" id="KAG0497280.1"/>
    </source>
</evidence>
<evidence type="ECO:0000313" key="5">
    <source>
        <dbReference type="Proteomes" id="UP000636800"/>
    </source>
</evidence>
<dbReference type="InterPro" id="IPR007608">
    <property type="entry name" value="Senescence_reg_S40"/>
</dbReference>
<protein>
    <submittedName>
        <fullName evidence="3">Uncharacterized protein</fullName>
    </submittedName>
</protein>
<evidence type="ECO:0000256" key="1">
    <source>
        <dbReference type="ARBA" id="ARBA00034773"/>
    </source>
</evidence>
<gene>
    <name evidence="4" type="ORF">HPP92_001765</name>
    <name evidence="3" type="ORF">HPP92_001971</name>
</gene>
<dbReference type="Proteomes" id="UP000636800">
    <property type="component" value="Chromosome 1"/>
</dbReference>
<reference evidence="5 6" key="1">
    <citation type="journal article" date="2020" name="Nat. Food">
        <title>A phased Vanilla planifolia genome enables genetic improvement of flavour and production.</title>
        <authorList>
            <person name="Hasing T."/>
            <person name="Tang H."/>
            <person name="Brym M."/>
            <person name="Khazi F."/>
            <person name="Huang T."/>
            <person name="Chambers A.H."/>
        </authorList>
    </citation>
    <scope>NUCLEOTIDE SEQUENCE [LARGE SCALE GENOMIC DNA]</scope>
    <source>
        <tissue evidence="3">Leaf</tissue>
    </source>
</reference>
<dbReference type="Proteomes" id="UP000639772">
    <property type="component" value="Chromosome 1"/>
</dbReference>
<comment type="similarity">
    <text evidence="1">Belongs to the senescence regulator S40 family.</text>
</comment>
<feature type="region of interest" description="Disordered" evidence="2">
    <location>
        <begin position="97"/>
        <end position="156"/>
    </location>
</feature>
<sequence>MDSFRLQRSLGSERFLSSISPPDAGGSASTAVELNEDEVFWTGNESPEQNHTPRSLSSPPNLIPPQSTSPLFRRSVGGFRRTKERNFGILAALPEEEKKGSVIQWKPSISSSSLASTSPSSSSSSSSARLIPAVPKAKTGFSLSVPGGRSITNRRQ</sequence>
<feature type="compositionally biased region" description="Low complexity" evidence="2">
    <location>
        <begin position="108"/>
        <end position="127"/>
    </location>
</feature>
<dbReference type="AlphaFoldDB" id="A0A835RZ11"/>
<dbReference type="Pfam" id="PF04520">
    <property type="entry name" value="Senescence_reg"/>
    <property type="match status" value="1"/>
</dbReference>
<keyword evidence="5" id="KW-1185">Reference proteome</keyword>
<comment type="caution">
    <text evidence="3">The sequence shown here is derived from an EMBL/GenBank/DDBJ whole genome shotgun (WGS) entry which is preliminary data.</text>
</comment>
<feature type="region of interest" description="Disordered" evidence="2">
    <location>
        <begin position="15"/>
        <end position="77"/>
    </location>
</feature>
<evidence type="ECO:0000313" key="6">
    <source>
        <dbReference type="Proteomes" id="UP000639772"/>
    </source>
</evidence>
<evidence type="ECO:0000256" key="2">
    <source>
        <dbReference type="SAM" id="MobiDB-lite"/>
    </source>
</evidence>
<dbReference type="OrthoDB" id="684536at2759"/>
<evidence type="ECO:0000313" key="4">
    <source>
        <dbReference type="EMBL" id="KAG0501693.1"/>
    </source>
</evidence>
<name>A0A835RZ11_VANPL</name>
<dbReference type="EMBL" id="JADCNL010000001">
    <property type="protein sequence ID" value="KAG0497280.1"/>
    <property type="molecule type" value="Genomic_DNA"/>
</dbReference>
<accession>A0A835RZ11</accession>